<feature type="compositionally biased region" description="Polar residues" evidence="24">
    <location>
        <begin position="433"/>
        <end position="444"/>
    </location>
</feature>
<dbReference type="Gene3D" id="6.10.140.1790">
    <property type="match status" value="1"/>
</dbReference>
<evidence type="ECO:0000256" key="21">
    <source>
        <dbReference type="ARBA" id="ARBA00083224"/>
    </source>
</evidence>
<dbReference type="AlphaFoldDB" id="A0A8S3ZP08"/>
<name>A0A8S3ZP08_9EUPU</name>
<evidence type="ECO:0000256" key="11">
    <source>
        <dbReference type="ARBA" id="ARBA00022990"/>
    </source>
</evidence>
<dbReference type="Proteomes" id="UP000678393">
    <property type="component" value="Unassembled WGS sequence"/>
</dbReference>
<feature type="compositionally biased region" description="Low complexity" evidence="24">
    <location>
        <begin position="512"/>
        <end position="522"/>
    </location>
</feature>
<dbReference type="GO" id="GO:0048024">
    <property type="term" value="P:regulation of mRNA splicing, via spliceosome"/>
    <property type="evidence" value="ECO:0007669"/>
    <property type="project" value="TreeGrafter"/>
</dbReference>
<keyword evidence="5" id="KW-0507">mRNA processing</keyword>
<keyword evidence="9" id="KW-0862">Zinc</keyword>
<feature type="region of interest" description="Disordered" evidence="24">
    <location>
        <begin position="1"/>
        <end position="43"/>
    </location>
</feature>
<keyword evidence="15" id="KW-0539">Nucleus</keyword>
<evidence type="ECO:0000256" key="7">
    <source>
        <dbReference type="ARBA" id="ARBA00022728"/>
    </source>
</evidence>
<evidence type="ECO:0000256" key="2">
    <source>
        <dbReference type="ARBA" id="ARBA00010382"/>
    </source>
</evidence>
<keyword evidence="27" id="KW-1185">Reference proteome</keyword>
<feature type="compositionally biased region" description="Polar residues" evidence="24">
    <location>
        <begin position="823"/>
        <end position="857"/>
    </location>
</feature>
<evidence type="ECO:0000256" key="18">
    <source>
        <dbReference type="ARBA" id="ARBA00075476"/>
    </source>
</evidence>
<dbReference type="InterPro" id="IPR055256">
    <property type="entry name" value="KH_1_KHDC4/BBP-like"/>
</dbReference>
<dbReference type="GO" id="GO:0008270">
    <property type="term" value="F:zinc ion binding"/>
    <property type="evidence" value="ECO:0007669"/>
    <property type="project" value="UniProtKB-KW"/>
</dbReference>
<keyword evidence="4" id="KW-0597">Phosphoprotein</keyword>
<feature type="compositionally biased region" description="Pro residues" evidence="24">
    <location>
        <begin position="492"/>
        <end position="511"/>
    </location>
</feature>
<dbReference type="PANTHER" id="PTHR11208:SF45">
    <property type="entry name" value="SPLICING FACTOR 1"/>
    <property type="match status" value="1"/>
</dbReference>
<comment type="function">
    <text evidence="16">Necessary for the ATP-dependent first step of spliceosome assembly. Binds to the intron branch point sequence (BPS) 5'-UACUAAC-3' of the pre-mRNA. May act as transcription repressor.</text>
</comment>
<comment type="caution">
    <text evidence="26">The sequence shown here is derived from an EMBL/GenBank/DDBJ whole genome shotgun (WGS) entry which is preliminary data.</text>
</comment>
<evidence type="ECO:0000256" key="8">
    <source>
        <dbReference type="ARBA" id="ARBA00022771"/>
    </source>
</evidence>
<feature type="compositionally biased region" description="Polar residues" evidence="24">
    <location>
        <begin position="466"/>
        <end position="481"/>
    </location>
</feature>
<dbReference type="SUPFAM" id="SSF101447">
    <property type="entry name" value="Formin homology 2 domain (FH2 domain)"/>
    <property type="match status" value="1"/>
</dbReference>
<dbReference type="Gene3D" id="3.30.1370.10">
    <property type="entry name" value="K Homology domain, type 1"/>
    <property type="match status" value="1"/>
</dbReference>
<evidence type="ECO:0000256" key="9">
    <source>
        <dbReference type="ARBA" id="ARBA00022833"/>
    </source>
</evidence>
<dbReference type="PROSITE" id="PS50158">
    <property type="entry name" value="ZF_CCHC"/>
    <property type="match status" value="1"/>
</dbReference>
<keyword evidence="12" id="KW-0805">Transcription regulation</keyword>
<evidence type="ECO:0000256" key="3">
    <source>
        <dbReference type="ARBA" id="ARBA00022491"/>
    </source>
</evidence>
<evidence type="ECO:0000256" key="19">
    <source>
        <dbReference type="ARBA" id="ARBA00075641"/>
    </source>
</evidence>
<evidence type="ECO:0000256" key="13">
    <source>
        <dbReference type="ARBA" id="ARBA00023163"/>
    </source>
</evidence>
<protein>
    <recommendedName>
        <fullName evidence="17">Splicing factor 1</fullName>
    </recommendedName>
    <alternativeName>
        <fullName evidence="21">Mammalian branch point-binding protein</fullName>
    </alternativeName>
    <alternativeName>
        <fullName evidence="20">Transcription factor ZFM1</fullName>
    </alternativeName>
    <alternativeName>
        <fullName evidence="19">Zinc finger gene in MEN1 locus</fullName>
    </alternativeName>
    <alternativeName>
        <fullName evidence="18">Zinc finger protein 162</fullName>
    </alternativeName>
</protein>
<evidence type="ECO:0000256" key="4">
    <source>
        <dbReference type="ARBA" id="ARBA00022553"/>
    </source>
</evidence>
<feature type="compositionally biased region" description="Low complexity" evidence="24">
    <location>
        <begin position="614"/>
        <end position="630"/>
    </location>
</feature>
<dbReference type="SMART" id="SM00322">
    <property type="entry name" value="KH"/>
    <property type="match status" value="1"/>
</dbReference>
<keyword evidence="14" id="KW-0508">mRNA splicing</keyword>
<feature type="compositionally biased region" description="Polar residues" evidence="24">
    <location>
        <begin position="631"/>
        <end position="643"/>
    </location>
</feature>
<feature type="compositionally biased region" description="Polar residues" evidence="24">
    <location>
        <begin position="341"/>
        <end position="351"/>
    </location>
</feature>
<dbReference type="CDD" id="cd22382">
    <property type="entry name" value="KH-I_SF1"/>
    <property type="match status" value="1"/>
</dbReference>
<evidence type="ECO:0000256" key="20">
    <source>
        <dbReference type="ARBA" id="ARBA00082911"/>
    </source>
</evidence>
<evidence type="ECO:0000256" key="5">
    <source>
        <dbReference type="ARBA" id="ARBA00022664"/>
    </source>
</evidence>
<gene>
    <name evidence="26" type="ORF">CUNI_LOCUS16922</name>
</gene>
<feature type="domain" description="CCHC-type" evidence="25">
    <location>
        <begin position="285"/>
        <end position="300"/>
    </location>
</feature>
<feature type="compositionally biased region" description="Pro residues" evidence="24">
    <location>
        <begin position="541"/>
        <end position="554"/>
    </location>
</feature>
<evidence type="ECO:0000256" key="16">
    <source>
        <dbReference type="ARBA" id="ARBA00055181"/>
    </source>
</evidence>
<feature type="non-terminal residue" evidence="26">
    <location>
        <position position="1"/>
    </location>
</feature>
<dbReference type="EMBL" id="CAJHNH020004602">
    <property type="protein sequence ID" value="CAG5131364.1"/>
    <property type="molecule type" value="Genomic_DNA"/>
</dbReference>
<keyword evidence="11" id="KW-0007">Acetylation</keyword>
<evidence type="ECO:0000256" key="6">
    <source>
        <dbReference type="ARBA" id="ARBA00022723"/>
    </source>
</evidence>
<feature type="compositionally biased region" description="Polar residues" evidence="24">
    <location>
        <begin position="561"/>
        <end position="570"/>
    </location>
</feature>
<evidence type="ECO:0000256" key="12">
    <source>
        <dbReference type="ARBA" id="ARBA00023015"/>
    </source>
</evidence>
<feature type="region of interest" description="Disordered" evidence="24">
    <location>
        <begin position="330"/>
        <end position="380"/>
    </location>
</feature>
<keyword evidence="7" id="KW-0747">Spliceosome</keyword>
<evidence type="ECO:0000256" key="24">
    <source>
        <dbReference type="SAM" id="MobiDB-lite"/>
    </source>
</evidence>
<feature type="compositionally biased region" description="Low complexity" evidence="24">
    <location>
        <begin position="812"/>
        <end position="822"/>
    </location>
</feature>
<feature type="compositionally biased region" description="Low complexity" evidence="24">
    <location>
        <begin position="482"/>
        <end position="491"/>
    </location>
</feature>
<dbReference type="InterPro" id="IPR045071">
    <property type="entry name" value="BBP-like"/>
</dbReference>
<dbReference type="GO" id="GO:0003729">
    <property type="term" value="F:mRNA binding"/>
    <property type="evidence" value="ECO:0007669"/>
    <property type="project" value="TreeGrafter"/>
</dbReference>
<keyword evidence="13" id="KW-0804">Transcription</keyword>
<evidence type="ECO:0000256" key="10">
    <source>
        <dbReference type="ARBA" id="ARBA00022884"/>
    </source>
</evidence>
<feature type="region of interest" description="Disordered" evidence="24">
    <location>
        <begin position="812"/>
        <end position="857"/>
    </location>
</feature>
<proteinExistence type="inferred from homology"/>
<dbReference type="PANTHER" id="PTHR11208">
    <property type="entry name" value="RNA-BINDING PROTEIN RELATED"/>
    <property type="match status" value="1"/>
</dbReference>
<evidence type="ECO:0000259" key="25">
    <source>
        <dbReference type="PROSITE" id="PS50158"/>
    </source>
</evidence>
<feature type="region of interest" description="Disordered" evidence="24">
    <location>
        <begin position="77"/>
        <end position="96"/>
    </location>
</feature>
<comment type="similarity">
    <text evidence="2">Belongs to the BBP/SF1 family.</text>
</comment>
<reference evidence="26" key="1">
    <citation type="submission" date="2021-04" db="EMBL/GenBank/DDBJ databases">
        <authorList>
            <consortium name="Molecular Ecology Group"/>
        </authorList>
    </citation>
    <scope>NUCLEOTIDE SEQUENCE</scope>
</reference>
<dbReference type="InterPro" id="IPR047086">
    <property type="entry name" value="SF1-HH_sf"/>
</dbReference>
<dbReference type="InterPro" id="IPR004087">
    <property type="entry name" value="KH_dom"/>
</dbReference>
<feature type="region of interest" description="Disordered" evidence="24">
    <location>
        <begin position="400"/>
        <end position="570"/>
    </location>
</feature>
<evidence type="ECO:0000313" key="26">
    <source>
        <dbReference type="EMBL" id="CAG5131364.1"/>
    </source>
</evidence>
<sequence length="881" mass="96039">GPEGWNSGEDHSNSGDAFPENKRKRRSRWSTNPEDKIVIPGMPTVIPSNLTESQQRQYVVHLQIEEFTRKLRTGELGIPANPEERSPSPEPIYNNEGKRMNTREYRTRKKLEEERHKLIQEALKLNPDFKPPGDYKPPIIRVNDKIMIPQEEHPEINFVGLLIGPRGNTLKNLEKETGAKIIIRGKGSVKDGKIGRKDGQPLPGEDEPLHAYITASIPENVTKAVEKIKEIIRQGIEVPEGQNDLRRQQLRELALLNGTLRENDGLTKLRQIAESQTIVTNTIICTICGGAGHIAQDCKQKRPGDSFRMQQAQNPAERAKMDSEYMSLMAELGEGPPPPKTESSTYSSPNYGRTLLANPPPNPMAINSPWQMNNRPPLGQPMPAAPLLSRPPYGMPMGPPQINPYGRLPVQGMNSPTQPPPGMQAPSGLITPMATSQSPAQQSPLLGGMGTVPQMQQGSDAGGFWQSPQVSQTQGLSSISNPGAASPGSMSVPPPPPASLLAPPPPPPPPVSNQMQSQPSPSWAHQLQAGKVPLLTSSQLPLPPPPPPPPPPPSSGRDSESAFTSGSMTPQQQTLLEIQNQVLQKQQQKVAMLTQSARMGEMASPSMAANRGNSQPSSATGGSDSSSNFSHPQSMRTGQDASFSGQSNQSMMMMNNQNLHNSSMPQGQMANRSFDSPFNYQQMSGPEGQAGAHYASMSMGQGGGAQNMMGPGNNHQNMMGPGNNHQSMMGQGNNHQSMMGQGNNHQSMMGQGNNHQSMMKQANNHQSMMGQGNDHQNMMNQRYIPQNMMNQGNNQQSMMGQGNNHQNVMNQGNNQQSMMNQGKTSQGAMASGNNSQNMMHQRNDSPMMNQGNHPQTWNNHLNNADIENNQLEKGNNCNMWN</sequence>
<dbReference type="InterPro" id="IPR032570">
    <property type="entry name" value="SF1-HH"/>
</dbReference>
<dbReference type="PROSITE" id="PS50084">
    <property type="entry name" value="KH_TYPE_1"/>
    <property type="match status" value="1"/>
</dbReference>
<dbReference type="OrthoDB" id="10021397at2759"/>
<keyword evidence="3" id="KW-0678">Repressor</keyword>
<dbReference type="SUPFAM" id="SSF54791">
    <property type="entry name" value="Eukaryotic type KH-domain (KH-domain type I)"/>
    <property type="match status" value="1"/>
</dbReference>
<dbReference type="InterPro" id="IPR036612">
    <property type="entry name" value="KH_dom_type_1_sf"/>
</dbReference>
<organism evidence="26 27">
    <name type="scientific">Candidula unifasciata</name>
    <dbReference type="NCBI Taxonomy" id="100452"/>
    <lineage>
        <taxon>Eukaryota</taxon>
        <taxon>Metazoa</taxon>
        <taxon>Spiralia</taxon>
        <taxon>Lophotrochozoa</taxon>
        <taxon>Mollusca</taxon>
        <taxon>Gastropoda</taxon>
        <taxon>Heterobranchia</taxon>
        <taxon>Euthyneura</taxon>
        <taxon>Panpulmonata</taxon>
        <taxon>Eupulmonata</taxon>
        <taxon>Stylommatophora</taxon>
        <taxon>Helicina</taxon>
        <taxon>Helicoidea</taxon>
        <taxon>Geomitridae</taxon>
        <taxon>Candidula</taxon>
    </lineage>
</organism>
<evidence type="ECO:0000256" key="17">
    <source>
        <dbReference type="ARBA" id="ARBA00074240"/>
    </source>
</evidence>
<feature type="region of interest" description="Disordered" evidence="24">
    <location>
        <begin position="593"/>
        <end position="647"/>
    </location>
</feature>
<keyword evidence="10 23" id="KW-0694">RNA-binding</keyword>
<dbReference type="FunFam" id="3.30.1370.10:FF:000016">
    <property type="entry name" value="Putative splicing factor 1"/>
    <property type="match status" value="1"/>
</dbReference>
<accession>A0A8S3ZP08</accession>
<dbReference type="SMART" id="SM00343">
    <property type="entry name" value="ZnF_C2HC"/>
    <property type="match status" value="1"/>
</dbReference>
<evidence type="ECO:0000256" key="14">
    <source>
        <dbReference type="ARBA" id="ARBA00023187"/>
    </source>
</evidence>
<evidence type="ECO:0000256" key="15">
    <source>
        <dbReference type="ARBA" id="ARBA00023242"/>
    </source>
</evidence>
<dbReference type="GO" id="GO:0008380">
    <property type="term" value="P:RNA splicing"/>
    <property type="evidence" value="ECO:0007669"/>
    <property type="project" value="UniProtKB-KW"/>
</dbReference>
<evidence type="ECO:0000313" key="27">
    <source>
        <dbReference type="Proteomes" id="UP000678393"/>
    </source>
</evidence>
<keyword evidence="6" id="KW-0479">Metal-binding</keyword>
<dbReference type="Pfam" id="PF16275">
    <property type="entry name" value="SF1-HH"/>
    <property type="match status" value="1"/>
</dbReference>
<evidence type="ECO:0000256" key="22">
    <source>
        <dbReference type="PROSITE-ProRule" id="PRU00047"/>
    </source>
</evidence>
<dbReference type="Pfam" id="PF22675">
    <property type="entry name" value="KH-I_KHDC4-BBP"/>
    <property type="match status" value="1"/>
</dbReference>
<evidence type="ECO:0000256" key="1">
    <source>
        <dbReference type="ARBA" id="ARBA00004123"/>
    </source>
</evidence>
<dbReference type="InterPro" id="IPR001878">
    <property type="entry name" value="Znf_CCHC"/>
</dbReference>
<dbReference type="GO" id="GO:0006397">
    <property type="term" value="P:mRNA processing"/>
    <property type="evidence" value="ECO:0007669"/>
    <property type="project" value="UniProtKB-KW"/>
</dbReference>
<dbReference type="GO" id="GO:0005681">
    <property type="term" value="C:spliceosomal complex"/>
    <property type="evidence" value="ECO:0007669"/>
    <property type="project" value="UniProtKB-KW"/>
</dbReference>
<dbReference type="GO" id="GO:0005654">
    <property type="term" value="C:nucleoplasm"/>
    <property type="evidence" value="ECO:0007669"/>
    <property type="project" value="UniProtKB-ARBA"/>
</dbReference>
<comment type="subcellular location">
    <subcellularLocation>
        <location evidence="1">Nucleus</location>
    </subcellularLocation>
</comment>
<keyword evidence="8 22" id="KW-0863">Zinc-finger</keyword>
<evidence type="ECO:0000256" key="23">
    <source>
        <dbReference type="PROSITE-ProRule" id="PRU00117"/>
    </source>
</evidence>